<dbReference type="Pfam" id="PF06151">
    <property type="entry name" value="Trehalose_recp"/>
    <property type="match status" value="2"/>
</dbReference>
<keyword evidence="3" id="KW-1003">Cell membrane</keyword>
<protein>
    <recommendedName>
        <fullName evidence="11">Gustatory receptor</fullName>
    </recommendedName>
</protein>
<feature type="transmembrane region" description="Helical" evidence="8">
    <location>
        <begin position="120"/>
        <end position="143"/>
    </location>
</feature>
<evidence type="ECO:0000256" key="8">
    <source>
        <dbReference type="SAM" id="Phobius"/>
    </source>
</evidence>
<dbReference type="EMBL" id="OU895878">
    <property type="protein sequence ID" value="CAG9805825.1"/>
    <property type="molecule type" value="Genomic_DNA"/>
</dbReference>
<name>A0A9N9WR80_9DIPT</name>
<dbReference type="PANTHER" id="PTHR21421">
    <property type="entry name" value="GUSTATORY RECEPTOR"/>
    <property type="match status" value="1"/>
</dbReference>
<sequence>MTLKKRITETIFYTKENVKRIRVQSVKFPSINFNAIKFHLPTRGTRDDYMYDGTFHEAVGSILAVAQLFGEHLLSITVGAHGANNCPTIKDPIKAFFVRNYPQVWLIFPYSGWLSSLTKFLNIILTFAWSYTDLFVIIISIGLTSKFDQLNDELRKMKGKRGIRPDQKPTFAHTFYFWISLSYLIGRTLAVSLYSAGINDASKKPLEVFRSVCREDWCVEVKRFNEEVAHDTIALSGMKFFYLTRKLVLSVAGTIV</sequence>
<dbReference type="Proteomes" id="UP001153620">
    <property type="component" value="Chromosome 2"/>
</dbReference>
<comment type="similarity">
    <text evidence="2">Belongs to the insect chemoreceptor superfamily. Gustatory receptor (GR) family. Gr5a subfamily.</text>
</comment>
<evidence type="ECO:0000313" key="9">
    <source>
        <dbReference type="EMBL" id="CAG9805825.1"/>
    </source>
</evidence>
<evidence type="ECO:0000256" key="6">
    <source>
        <dbReference type="ARBA" id="ARBA00023136"/>
    </source>
</evidence>
<accession>A0A9N9WR80</accession>
<evidence type="ECO:0000256" key="1">
    <source>
        <dbReference type="ARBA" id="ARBA00004651"/>
    </source>
</evidence>
<feature type="transmembrane region" description="Helical" evidence="8">
    <location>
        <begin position="175"/>
        <end position="196"/>
    </location>
</feature>
<evidence type="ECO:0000256" key="7">
    <source>
        <dbReference type="ARBA" id="ARBA00023170"/>
    </source>
</evidence>
<comment type="subcellular location">
    <subcellularLocation>
        <location evidence="1">Cell membrane</location>
        <topology evidence="1">Multi-pass membrane protein</topology>
    </subcellularLocation>
</comment>
<reference evidence="9" key="1">
    <citation type="submission" date="2022-01" db="EMBL/GenBank/DDBJ databases">
        <authorList>
            <person name="King R."/>
        </authorList>
    </citation>
    <scope>NUCLEOTIDE SEQUENCE</scope>
</reference>
<dbReference type="OrthoDB" id="5800391at2759"/>
<evidence type="ECO:0000313" key="10">
    <source>
        <dbReference type="Proteomes" id="UP001153620"/>
    </source>
</evidence>
<evidence type="ECO:0000256" key="3">
    <source>
        <dbReference type="ARBA" id="ARBA00022475"/>
    </source>
</evidence>
<proteinExistence type="inferred from homology"/>
<evidence type="ECO:0000256" key="2">
    <source>
        <dbReference type="ARBA" id="ARBA00005327"/>
    </source>
</evidence>
<dbReference type="GO" id="GO:0005886">
    <property type="term" value="C:plasma membrane"/>
    <property type="evidence" value="ECO:0007669"/>
    <property type="project" value="UniProtKB-SubCell"/>
</dbReference>
<keyword evidence="4 8" id="KW-0812">Transmembrane</keyword>
<dbReference type="InterPro" id="IPR009318">
    <property type="entry name" value="Gustatory_rcpt"/>
</dbReference>
<dbReference type="PANTHER" id="PTHR21421:SF29">
    <property type="entry name" value="GUSTATORY RECEPTOR 5A FOR TREHALOSE-RELATED"/>
    <property type="match status" value="1"/>
</dbReference>
<evidence type="ECO:0000256" key="4">
    <source>
        <dbReference type="ARBA" id="ARBA00022692"/>
    </source>
</evidence>
<evidence type="ECO:0008006" key="11">
    <source>
        <dbReference type="Google" id="ProtNLM"/>
    </source>
</evidence>
<keyword evidence="10" id="KW-1185">Reference proteome</keyword>
<dbReference type="AlphaFoldDB" id="A0A9N9WR80"/>
<dbReference type="GO" id="GO:0033041">
    <property type="term" value="F:sweet taste receptor activity"/>
    <property type="evidence" value="ECO:0007669"/>
    <property type="project" value="TreeGrafter"/>
</dbReference>
<keyword evidence="7" id="KW-0675">Receptor</keyword>
<keyword evidence="5 8" id="KW-1133">Transmembrane helix</keyword>
<organism evidence="9 10">
    <name type="scientific">Chironomus riparius</name>
    <dbReference type="NCBI Taxonomy" id="315576"/>
    <lineage>
        <taxon>Eukaryota</taxon>
        <taxon>Metazoa</taxon>
        <taxon>Ecdysozoa</taxon>
        <taxon>Arthropoda</taxon>
        <taxon>Hexapoda</taxon>
        <taxon>Insecta</taxon>
        <taxon>Pterygota</taxon>
        <taxon>Neoptera</taxon>
        <taxon>Endopterygota</taxon>
        <taxon>Diptera</taxon>
        <taxon>Nematocera</taxon>
        <taxon>Chironomoidea</taxon>
        <taxon>Chironomidae</taxon>
        <taxon>Chironominae</taxon>
        <taxon>Chironomus</taxon>
    </lineage>
</organism>
<keyword evidence="6 8" id="KW-0472">Membrane</keyword>
<reference evidence="9" key="2">
    <citation type="submission" date="2022-10" db="EMBL/GenBank/DDBJ databases">
        <authorList>
            <consortium name="ENA_rothamsted_submissions"/>
            <consortium name="culmorum"/>
            <person name="King R."/>
        </authorList>
    </citation>
    <scope>NUCLEOTIDE SEQUENCE</scope>
</reference>
<evidence type="ECO:0000256" key="5">
    <source>
        <dbReference type="ARBA" id="ARBA00022989"/>
    </source>
</evidence>
<gene>
    <name evidence="9" type="ORF">CHIRRI_LOCUS8693</name>
</gene>